<organism evidence="1 2">
    <name type="scientific">Suillus discolor</name>
    <dbReference type="NCBI Taxonomy" id="1912936"/>
    <lineage>
        <taxon>Eukaryota</taxon>
        <taxon>Fungi</taxon>
        <taxon>Dikarya</taxon>
        <taxon>Basidiomycota</taxon>
        <taxon>Agaricomycotina</taxon>
        <taxon>Agaricomycetes</taxon>
        <taxon>Agaricomycetidae</taxon>
        <taxon>Boletales</taxon>
        <taxon>Suillineae</taxon>
        <taxon>Suillaceae</taxon>
        <taxon>Suillus</taxon>
    </lineage>
</organism>
<dbReference type="Proteomes" id="UP000823399">
    <property type="component" value="Unassembled WGS sequence"/>
</dbReference>
<sequence length="431" mass="47829">MELRHVEKHTLQGIHTCHIRYFTERHTRMRLSHSVQGKKGANVIRMESESPLTAADTDISFNADDSFMDIDDTSDVPLAVTQSGIPPPAAPVMVSDDMDSDKLSELMKKIIGHRTFEFEGGCPDLFAELQATLASGELPFSTPLSRSSDKEHELFDDSAPNFGVELPVTLPDDIHDKVSANFNTVSMNNPTYPWPSKAHFFTSLLFSSPRLPFSETQKKAILNWARSLGAQNVPSLGSMKKCHTYLDNLVGNPTQQVTSRAGDIFYINNITEVIAKFAMKDYPEDGGEGMLQVFNGKKMLLDLPSPPAVRVDGTIYFTDELLQDNSGDYFIPEHFFHASPPADSDGDDTKLHEHADAKPLYALGRAVERTEAGFIVHDEQEIIPTSTFVWSFEDIAATQGVLCAHLYQQSRDSHDNSLVDQICITFAKSNA</sequence>
<protein>
    <submittedName>
        <fullName evidence="1">Uncharacterized protein</fullName>
    </submittedName>
</protein>
<dbReference type="RefSeq" id="XP_041300248.1">
    <property type="nucleotide sequence ID" value="XM_041433186.1"/>
</dbReference>
<dbReference type="EMBL" id="JABBWM010000001">
    <property type="protein sequence ID" value="KAG2120872.1"/>
    <property type="molecule type" value="Genomic_DNA"/>
</dbReference>
<evidence type="ECO:0000313" key="1">
    <source>
        <dbReference type="EMBL" id="KAG2120872.1"/>
    </source>
</evidence>
<name>A0A9P7K0N4_9AGAM</name>
<dbReference type="GeneID" id="64695445"/>
<dbReference type="AlphaFoldDB" id="A0A9P7K0N4"/>
<accession>A0A9P7K0N4</accession>
<gene>
    <name evidence="1" type="ORF">F5147DRAFT_647271</name>
</gene>
<proteinExistence type="predicted"/>
<comment type="caution">
    <text evidence="1">The sequence shown here is derived from an EMBL/GenBank/DDBJ whole genome shotgun (WGS) entry which is preliminary data.</text>
</comment>
<evidence type="ECO:0000313" key="2">
    <source>
        <dbReference type="Proteomes" id="UP000823399"/>
    </source>
</evidence>
<reference evidence="1" key="1">
    <citation type="journal article" date="2020" name="New Phytol.">
        <title>Comparative genomics reveals dynamic genome evolution in host specialist ectomycorrhizal fungi.</title>
        <authorList>
            <person name="Lofgren L.A."/>
            <person name="Nguyen N.H."/>
            <person name="Vilgalys R."/>
            <person name="Ruytinx J."/>
            <person name="Liao H.L."/>
            <person name="Branco S."/>
            <person name="Kuo A."/>
            <person name="LaButti K."/>
            <person name="Lipzen A."/>
            <person name="Andreopoulos W."/>
            <person name="Pangilinan J."/>
            <person name="Riley R."/>
            <person name="Hundley H."/>
            <person name="Na H."/>
            <person name="Barry K."/>
            <person name="Grigoriev I.V."/>
            <person name="Stajich J.E."/>
            <person name="Kennedy P.G."/>
        </authorList>
    </citation>
    <scope>NUCLEOTIDE SEQUENCE</scope>
    <source>
        <strain evidence="1">FC423</strain>
    </source>
</reference>
<keyword evidence="2" id="KW-1185">Reference proteome</keyword>
<dbReference type="OrthoDB" id="2689033at2759"/>